<evidence type="ECO:0000256" key="5">
    <source>
        <dbReference type="SAM" id="SignalP"/>
    </source>
</evidence>
<dbReference type="InterPro" id="IPR006311">
    <property type="entry name" value="TAT_signal"/>
</dbReference>
<dbReference type="AlphaFoldDB" id="A0A191Z314"/>
<dbReference type="KEGG" id="psil:PMA3_18400"/>
<dbReference type="STRING" id="1853130.PMA3_18400"/>
<gene>
    <name evidence="7" type="ORF">PMA3_18400</name>
</gene>
<accession>A0A191Z314</accession>
<evidence type="ECO:0000313" key="7">
    <source>
        <dbReference type="EMBL" id="ANJ59398.1"/>
    </source>
</evidence>
<protein>
    <submittedName>
        <fullName evidence="7">Multidrug MFS transporter</fullName>
    </submittedName>
</protein>
<dbReference type="InterPro" id="IPR010497">
    <property type="entry name" value="Epoxide_hydro_N"/>
</dbReference>
<dbReference type="InterPro" id="IPR000639">
    <property type="entry name" value="Epox_hydrolase-like"/>
</dbReference>
<dbReference type="Proteomes" id="UP000078354">
    <property type="component" value="Chromosome"/>
</dbReference>
<dbReference type="PRINTS" id="PR00412">
    <property type="entry name" value="EPOXHYDRLASE"/>
</dbReference>
<reference evidence="7 8" key="1">
    <citation type="journal article" date="2018" name="Syst. Appl. Microbiol.">
        <title>Pseudomonas silesiensis sp. nov. strain A3T isolated from a biological pesticide sewage treatment plant and analysis of the complete genome sequence.</title>
        <authorList>
            <person name="Kaminski M.A."/>
            <person name="Furmanczyk E.M."/>
            <person name="Sobczak A."/>
            <person name="Dziembowski A."/>
            <person name="Lipinski L."/>
        </authorList>
    </citation>
    <scope>NUCLEOTIDE SEQUENCE [LARGE SCALE GENOMIC DNA]</scope>
    <source>
        <strain evidence="7 8">A3</strain>
    </source>
</reference>
<name>A0A191Z314_9PSED</name>
<feature type="domain" description="Epoxide hydrolase N-terminal" evidence="6">
    <location>
        <begin position="52"/>
        <end position="156"/>
    </location>
</feature>
<dbReference type="Pfam" id="PF06441">
    <property type="entry name" value="EHN"/>
    <property type="match status" value="1"/>
</dbReference>
<dbReference type="GO" id="GO:0097176">
    <property type="term" value="P:epoxide metabolic process"/>
    <property type="evidence" value="ECO:0007669"/>
    <property type="project" value="TreeGrafter"/>
</dbReference>
<dbReference type="GO" id="GO:0004301">
    <property type="term" value="F:epoxide hydrolase activity"/>
    <property type="evidence" value="ECO:0007669"/>
    <property type="project" value="TreeGrafter"/>
</dbReference>
<evidence type="ECO:0000256" key="3">
    <source>
        <dbReference type="ARBA" id="ARBA00022801"/>
    </source>
</evidence>
<proteinExistence type="inferred from homology"/>
<dbReference type="InterPro" id="IPR016292">
    <property type="entry name" value="Epoxide_hydrolase"/>
</dbReference>
<feature type="signal peptide" evidence="5">
    <location>
        <begin position="1"/>
        <end position="36"/>
    </location>
</feature>
<comment type="similarity">
    <text evidence="1">Belongs to the peptidase S33 family.</text>
</comment>
<dbReference type="PIRSF" id="PIRSF001112">
    <property type="entry name" value="Epoxide_hydrolase"/>
    <property type="match status" value="1"/>
</dbReference>
<feature type="chain" id="PRO_5008250292" evidence="5">
    <location>
        <begin position="37"/>
        <end position="441"/>
    </location>
</feature>
<dbReference type="EMBL" id="CP014870">
    <property type="protein sequence ID" value="ANJ59398.1"/>
    <property type="molecule type" value="Genomic_DNA"/>
</dbReference>
<keyword evidence="8" id="KW-1185">Reference proteome</keyword>
<evidence type="ECO:0000256" key="4">
    <source>
        <dbReference type="PIRSR" id="PIRSR001112-1"/>
    </source>
</evidence>
<evidence type="ECO:0000259" key="6">
    <source>
        <dbReference type="Pfam" id="PF06441"/>
    </source>
</evidence>
<dbReference type="PROSITE" id="PS51318">
    <property type="entry name" value="TAT"/>
    <property type="match status" value="1"/>
</dbReference>
<dbReference type="PANTHER" id="PTHR21661:SF35">
    <property type="entry name" value="EPOXIDE HYDROLASE"/>
    <property type="match status" value="1"/>
</dbReference>
<keyword evidence="3" id="KW-0378">Hydrolase</keyword>
<dbReference type="PANTHER" id="PTHR21661">
    <property type="entry name" value="EPOXIDE HYDROLASE 1-RELATED"/>
    <property type="match status" value="1"/>
</dbReference>
<dbReference type="OrthoDB" id="9780765at2"/>
<feature type="active site" description="Proton donor" evidence="4">
    <location>
        <position position="362"/>
    </location>
</feature>
<feature type="active site" description="Nucleophile" evidence="4">
    <location>
        <position position="226"/>
    </location>
</feature>
<sequence length="441" mass="48272">MSSVSFPHLRRSLLATTAIAGACALLALVSPSYARASTTPEVAATVEQDSAIRPFKVNIPEEAVADLRKRVLATRWPDRETVGDQSQGVQLAKLQDLVAYWGTQYDWRKVEKQLNALPMFVTKIDGLDIQFIHVKSKHPNAMPLLLTHGWPGSILELTKAIAPLTDPTAHGGRAEDAFDVIIPSMPGYGFSQRPTSGGWNPDRIGLAWDVLMKRLGYKRYVSQGGDWGSVIADAMGRQAPPGLLGIHVNMPATVPADVAKAISDGTPPPAGLSTSETAAYESLKTFFSKNAAYGAMMGTRPQTVGYGLSDSPAGLAAWMFDKFNQWTYSGGDAGKSLTKDEMLDGISLYWLTNSAVSSARLYWENNNNNFNAVEQKTRDIKIPVAVTVFPGEIYKAPKTWTERAYPNLVYFNEVDKGGHFAAWEEPELFAKELRAAFRTLR</sequence>
<evidence type="ECO:0000256" key="1">
    <source>
        <dbReference type="ARBA" id="ARBA00010088"/>
    </source>
</evidence>
<evidence type="ECO:0000313" key="8">
    <source>
        <dbReference type="Proteomes" id="UP000078354"/>
    </source>
</evidence>
<dbReference type="SUPFAM" id="SSF53474">
    <property type="entry name" value="alpha/beta-Hydrolases"/>
    <property type="match status" value="1"/>
</dbReference>
<keyword evidence="2" id="KW-0058">Aromatic hydrocarbons catabolism</keyword>
<dbReference type="InterPro" id="IPR029058">
    <property type="entry name" value="AB_hydrolase_fold"/>
</dbReference>
<dbReference type="Gene3D" id="3.40.50.1820">
    <property type="entry name" value="alpha/beta hydrolase"/>
    <property type="match status" value="1"/>
</dbReference>
<keyword evidence="5" id="KW-0732">Signal</keyword>
<feature type="active site" description="Proton acceptor" evidence="4">
    <location>
        <position position="419"/>
    </location>
</feature>
<organism evidence="7 8">
    <name type="scientific">Pseudomonas silesiensis</name>
    <dbReference type="NCBI Taxonomy" id="1853130"/>
    <lineage>
        <taxon>Bacteria</taxon>
        <taxon>Pseudomonadati</taxon>
        <taxon>Pseudomonadota</taxon>
        <taxon>Gammaproteobacteria</taxon>
        <taxon>Pseudomonadales</taxon>
        <taxon>Pseudomonadaceae</taxon>
        <taxon>Pseudomonas</taxon>
    </lineage>
</organism>
<evidence type="ECO:0000256" key="2">
    <source>
        <dbReference type="ARBA" id="ARBA00022797"/>
    </source>
</evidence>